<dbReference type="Proteomes" id="UP000007883">
    <property type="component" value="Chromosome"/>
</dbReference>
<sequence>MRRLDLIELRAWLIALDVELLAFVGRLEDRLERHAEPTQPTRARRGR</sequence>
<reference evidence="1 2" key="1">
    <citation type="journal article" date="2012" name="J. Bacteriol.">
        <title>Complete genome sequence of phototrophic betaproteobacterium Rubrivivax gelatinosus IL144.</title>
        <authorList>
            <person name="Nagashima S."/>
            <person name="Kamimura A."/>
            <person name="Shimizu T."/>
            <person name="Nakamura-isaki S."/>
            <person name="Aono E."/>
            <person name="Sakamoto K."/>
            <person name="Ichikawa N."/>
            <person name="Nakazawa H."/>
            <person name="Sekine M."/>
            <person name="Yamazaki S."/>
            <person name="Fujita N."/>
            <person name="Shimada K."/>
            <person name="Hanada S."/>
            <person name="Nagashima K.V.P."/>
        </authorList>
    </citation>
    <scope>NUCLEOTIDE SEQUENCE [LARGE SCALE GENOMIC DNA]</scope>
    <source>
        <strain evidence="2">NBRC 100245 / IL144</strain>
    </source>
</reference>
<keyword evidence="2" id="KW-1185">Reference proteome</keyword>
<proteinExistence type="predicted"/>
<dbReference type="PATRIC" id="fig|983917.3.peg.1831"/>
<organism evidence="1 2">
    <name type="scientific">Rubrivivax gelatinosus (strain NBRC 100245 / IL144)</name>
    <dbReference type="NCBI Taxonomy" id="983917"/>
    <lineage>
        <taxon>Bacteria</taxon>
        <taxon>Pseudomonadati</taxon>
        <taxon>Pseudomonadota</taxon>
        <taxon>Betaproteobacteria</taxon>
        <taxon>Burkholderiales</taxon>
        <taxon>Sphaerotilaceae</taxon>
        <taxon>Rubrivivax</taxon>
    </lineage>
</organism>
<dbReference type="EMBL" id="AP012320">
    <property type="protein sequence ID" value="BAL95233.1"/>
    <property type="molecule type" value="Genomic_DNA"/>
</dbReference>
<evidence type="ECO:0000313" key="2">
    <source>
        <dbReference type="Proteomes" id="UP000007883"/>
    </source>
</evidence>
<dbReference type="STRING" id="983917.RGE_18920"/>
<protein>
    <submittedName>
        <fullName evidence="1">Uncharacterized protein</fullName>
    </submittedName>
</protein>
<dbReference type="KEGG" id="rge:RGE_18920"/>
<evidence type="ECO:0000313" key="1">
    <source>
        <dbReference type="EMBL" id="BAL95233.1"/>
    </source>
</evidence>
<accession>I0HQE6</accession>
<gene>
    <name evidence="1" type="ordered locus">RGE_18920</name>
</gene>
<name>I0HQE6_RUBGI</name>
<dbReference type="HOGENOM" id="CLU_3172786_0_0_4"/>
<dbReference type="AlphaFoldDB" id="I0HQE6"/>